<dbReference type="GO" id="GO:0045047">
    <property type="term" value="P:protein targeting to ER"/>
    <property type="evidence" value="ECO:0007669"/>
    <property type="project" value="TreeGrafter"/>
</dbReference>
<keyword evidence="6" id="KW-1133">Transmembrane helix</keyword>
<dbReference type="Pfam" id="PF04573">
    <property type="entry name" value="SPC22"/>
    <property type="match status" value="1"/>
</dbReference>
<keyword evidence="3" id="KW-0812">Transmembrane</keyword>
<dbReference type="VEuPathDB" id="TriTrypDB:TRSC58_04092"/>
<proteinExistence type="inferred from homology"/>
<evidence type="ECO:0000256" key="4">
    <source>
        <dbReference type="ARBA" id="ARBA00022824"/>
    </source>
</evidence>
<dbReference type="InterPro" id="IPR007653">
    <property type="entry name" value="SPC3"/>
</dbReference>
<keyword evidence="5" id="KW-0735">Signal-anchor</keyword>
<keyword evidence="10" id="KW-1185">Reference proteome</keyword>
<gene>
    <name evidence="9" type="ORF">TRSC58_04092</name>
</gene>
<dbReference type="OrthoDB" id="10261524at2759"/>
<sequence length="202" mass="22649">MYSCSQRLLEILTVSVTVGLAGVLLVVASSLAPFGHTQSRPVVAAFNVSISPLMRMRMPVLYAQEVSPPPLLDYVFFRFTLRADFSTVWDWNTKAVYVACIARYRTDQYVVNEVTLLDTVLKSRTAAAEWRLDNAEKYPLEDARLGALAGVQVQLSIHYQVLRYCGYSPIFEISPVGNVFPVLTLPRTYVSLPQDGRLEHTT</sequence>
<keyword evidence="7" id="KW-0472">Membrane</keyword>
<evidence type="ECO:0000256" key="2">
    <source>
        <dbReference type="ARBA" id="ARBA00009289"/>
    </source>
</evidence>
<evidence type="ECO:0000256" key="8">
    <source>
        <dbReference type="ARBA" id="ARBA00029556"/>
    </source>
</evidence>
<dbReference type="PANTHER" id="PTHR12804:SF0">
    <property type="entry name" value="SIGNAL PEPTIDASE COMPLEX SUBUNIT 3"/>
    <property type="match status" value="1"/>
</dbReference>
<accession>A0A061IZT7</accession>
<evidence type="ECO:0000313" key="10">
    <source>
        <dbReference type="Proteomes" id="UP000031737"/>
    </source>
</evidence>
<dbReference type="GO" id="GO:0005787">
    <property type="term" value="C:signal peptidase complex"/>
    <property type="evidence" value="ECO:0007669"/>
    <property type="project" value="InterPro"/>
</dbReference>
<evidence type="ECO:0000256" key="7">
    <source>
        <dbReference type="ARBA" id="ARBA00023136"/>
    </source>
</evidence>
<evidence type="ECO:0000256" key="1">
    <source>
        <dbReference type="ARBA" id="ARBA00004648"/>
    </source>
</evidence>
<protein>
    <recommendedName>
        <fullName evidence="8">Signal peptidase complex subunit 3</fullName>
    </recommendedName>
</protein>
<evidence type="ECO:0000256" key="5">
    <source>
        <dbReference type="ARBA" id="ARBA00022968"/>
    </source>
</evidence>
<dbReference type="AlphaFoldDB" id="A0A061IZT7"/>
<dbReference type="PIRSF" id="PIRSF016089">
    <property type="entry name" value="SPC22"/>
    <property type="match status" value="1"/>
</dbReference>
<dbReference type="GO" id="GO:0006465">
    <property type="term" value="P:signal peptide processing"/>
    <property type="evidence" value="ECO:0007669"/>
    <property type="project" value="InterPro"/>
</dbReference>
<dbReference type="EMBL" id="AUPL01004092">
    <property type="protein sequence ID" value="ESL08209.1"/>
    <property type="molecule type" value="Genomic_DNA"/>
</dbReference>
<comment type="subcellular location">
    <subcellularLocation>
        <location evidence="1">Endoplasmic reticulum membrane</location>
        <topology evidence="1">Single-pass type II membrane protein</topology>
    </subcellularLocation>
</comment>
<reference evidence="9 10" key="1">
    <citation type="submission" date="2013-07" db="EMBL/GenBank/DDBJ databases">
        <authorList>
            <person name="Stoco P.H."/>
            <person name="Wagner G."/>
            <person name="Gerber A."/>
            <person name="Zaha A."/>
            <person name="Thompson C."/>
            <person name="Bartholomeu D.C."/>
            <person name="Luckemeyer D.D."/>
            <person name="Bahia D."/>
            <person name="Loreto E."/>
            <person name="Prestes E.B."/>
            <person name="Lima F.M."/>
            <person name="Rodrigues-Luiz G."/>
            <person name="Vallejo G.A."/>
            <person name="Filho J.F."/>
            <person name="Monteiro K.M."/>
            <person name="Tyler K.M."/>
            <person name="de Almeida L.G."/>
            <person name="Ortiz M.F."/>
            <person name="Siervo M.A."/>
            <person name="de Moraes M.H."/>
            <person name="Cunha O.L."/>
            <person name="Mendonca-Neto R."/>
            <person name="Silva R."/>
            <person name="Teixeira S.M."/>
            <person name="Murta S.M."/>
            <person name="Sincero T.C."/>
            <person name="Mendes T.A."/>
            <person name="Urmenyi T.P."/>
            <person name="Silva V.G."/>
            <person name="da Rocha W.D."/>
            <person name="Andersson B."/>
            <person name="Romanha A.J."/>
            <person name="Steindel M."/>
            <person name="de Vasconcelos A.T."/>
            <person name="Grisard E.C."/>
        </authorList>
    </citation>
    <scope>NUCLEOTIDE SEQUENCE [LARGE SCALE GENOMIC DNA]</scope>
    <source>
        <strain evidence="9 10">SC58</strain>
    </source>
</reference>
<dbReference type="PANTHER" id="PTHR12804">
    <property type="entry name" value="MICROSOMAL SIGNAL PEPTIDASE 23 KD SUBUNIT SPC22/23"/>
    <property type="match status" value="1"/>
</dbReference>
<organism evidence="9 10">
    <name type="scientific">Trypanosoma rangeli SC58</name>
    <dbReference type="NCBI Taxonomy" id="429131"/>
    <lineage>
        <taxon>Eukaryota</taxon>
        <taxon>Discoba</taxon>
        <taxon>Euglenozoa</taxon>
        <taxon>Kinetoplastea</taxon>
        <taxon>Metakinetoplastina</taxon>
        <taxon>Trypanosomatida</taxon>
        <taxon>Trypanosomatidae</taxon>
        <taxon>Trypanosoma</taxon>
        <taxon>Herpetosoma</taxon>
    </lineage>
</organism>
<dbReference type="Proteomes" id="UP000031737">
    <property type="component" value="Unassembled WGS sequence"/>
</dbReference>
<keyword evidence="4" id="KW-0256">Endoplasmic reticulum</keyword>
<comment type="similarity">
    <text evidence="2">Belongs to the SPCS3 family.</text>
</comment>
<evidence type="ECO:0000256" key="3">
    <source>
        <dbReference type="ARBA" id="ARBA00022692"/>
    </source>
</evidence>
<comment type="caution">
    <text evidence="9">The sequence shown here is derived from an EMBL/GenBank/DDBJ whole genome shotgun (WGS) entry which is preliminary data.</text>
</comment>
<evidence type="ECO:0000313" key="9">
    <source>
        <dbReference type="EMBL" id="ESL08209.1"/>
    </source>
</evidence>
<evidence type="ECO:0000256" key="6">
    <source>
        <dbReference type="ARBA" id="ARBA00022989"/>
    </source>
</evidence>
<name>A0A061IZT7_TRYRA</name>